<dbReference type="EMBL" id="ASHM01018499">
    <property type="protein sequence ID" value="PNY00083.1"/>
    <property type="molecule type" value="Genomic_DNA"/>
</dbReference>
<evidence type="ECO:0000313" key="2">
    <source>
        <dbReference type="EMBL" id="PNY00083.1"/>
    </source>
</evidence>
<feature type="compositionally biased region" description="Low complexity" evidence="1">
    <location>
        <begin position="16"/>
        <end position="33"/>
    </location>
</feature>
<organism evidence="2 3">
    <name type="scientific">Trifolium pratense</name>
    <name type="common">Red clover</name>
    <dbReference type="NCBI Taxonomy" id="57577"/>
    <lineage>
        <taxon>Eukaryota</taxon>
        <taxon>Viridiplantae</taxon>
        <taxon>Streptophyta</taxon>
        <taxon>Embryophyta</taxon>
        <taxon>Tracheophyta</taxon>
        <taxon>Spermatophyta</taxon>
        <taxon>Magnoliopsida</taxon>
        <taxon>eudicotyledons</taxon>
        <taxon>Gunneridae</taxon>
        <taxon>Pentapetalae</taxon>
        <taxon>rosids</taxon>
        <taxon>fabids</taxon>
        <taxon>Fabales</taxon>
        <taxon>Fabaceae</taxon>
        <taxon>Papilionoideae</taxon>
        <taxon>50 kb inversion clade</taxon>
        <taxon>NPAAA clade</taxon>
        <taxon>Hologalegina</taxon>
        <taxon>IRL clade</taxon>
        <taxon>Trifolieae</taxon>
        <taxon>Trifolium</taxon>
    </lineage>
</organism>
<dbReference type="Proteomes" id="UP000236291">
    <property type="component" value="Unassembled WGS sequence"/>
</dbReference>
<feature type="compositionally biased region" description="Pro residues" evidence="1">
    <location>
        <begin position="34"/>
        <end position="59"/>
    </location>
</feature>
<accession>A0A2K3NAM7</accession>
<reference evidence="2 3" key="1">
    <citation type="journal article" date="2014" name="Am. J. Bot.">
        <title>Genome assembly and annotation for red clover (Trifolium pratense; Fabaceae).</title>
        <authorList>
            <person name="Istvanek J."/>
            <person name="Jaros M."/>
            <person name="Krenek A."/>
            <person name="Repkova J."/>
        </authorList>
    </citation>
    <scope>NUCLEOTIDE SEQUENCE [LARGE SCALE GENOMIC DNA]</scope>
    <source>
        <strain evidence="3">cv. Tatra</strain>
        <tissue evidence="2">Young leaves</tissue>
    </source>
</reference>
<evidence type="ECO:0000313" key="3">
    <source>
        <dbReference type="Proteomes" id="UP000236291"/>
    </source>
</evidence>
<evidence type="ECO:0000256" key="1">
    <source>
        <dbReference type="SAM" id="MobiDB-lite"/>
    </source>
</evidence>
<protein>
    <submittedName>
        <fullName evidence="2">Uncharacterized protein</fullName>
    </submittedName>
</protein>
<feature type="region of interest" description="Disordered" evidence="1">
    <location>
        <begin position="1"/>
        <end position="70"/>
    </location>
</feature>
<comment type="caution">
    <text evidence="2">The sequence shown here is derived from an EMBL/GenBank/DDBJ whole genome shotgun (WGS) entry which is preliminary data.</text>
</comment>
<gene>
    <name evidence="2" type="ORF">L195_g023358</name>
</gene>
<reference evidence="2 3" key="2">
    <citation type="journal article" date="2017" name="Front. Plant Sci.">
        <title>Gene Classification and Mining of Molecular Markers Useful in Red Clover (Trifolium pratense) Breeding.</title>
        <authorList>
            <person name="Istvanek J."/>
            <person name="Dluhosova J."/>
            <person name="Dluhos P."/>
            <person name="Patkova L."/>
            <person name="Nedelnik J."/>
            <person name="Repkova J."/>
        </authorList>
    </citation>
    <scope>NUCLEOTIDE SEQUENCE [LARGE SCALE GENOMIC DNA]</scope>
    <source>
        <strain evidence="3">cv. Tatra</strain>
        <tissue evidence="2">Young leaves</tissue>
    </source>
</reference>
<sequence>MSLSQAPSPAPIILHTPASSPSSLPPVSLTPSPSISPTPSPSISSPPAPTPTSPSPSPSPSTGESFSDIPVASNPSKAFVHKSSFFMLPFFAAGATVLLV</sequence>
<proteinExistence type="predicted"/>
<name>A0A2K3NAM7_TRIPR</name>
<dbReference type="AlphaFoldDB" id="A0A2K3NAM7"/>